<proteinExistence type="predicted"/>
<reference evidence="1 2" key="1">
    <citation type="submission" date="2021-09" db="EMBL/GenBank/DDBJ databases">
        <title>The complete genome sequence of a new microorganism.</title>
        <authorList>
            <person name="Zi Z."/>
        </authorList>
    </citation>
    <scope>NUCLEOTIDE SEQUENCE [LARGE SCALE GENOMIC DNA]</scope>
    <source>
        <strain evidence="1 2">WGZ8</strain>
    </source>
</reference>
<dbReference type="EMBL" id="JAIRBM010000035">
    <property type="protein sequence ID" value="MBZ6079391.1"/>
    <property type="molecule type" value="Genomic_DNA"/>
</dbReference>
<evidence type="ECO:0000313" key="2">
    <source>
        <dbReference type="Proteomes" id="UP000704176"/>
    </source>
</evidence>
<dbReference type="RefSeq" id="WP_224316407.1">
    <property type="nucleotide sequence ID" value="NZ_JAIRBM010000035.1"/>
</dbReference>
<evidence type="ECO:0000313" key="1">
    <source>
        <dbReference type="EMBL" id="MBZ6079391.1"/>
    </source>
</evidence>
<keyword evidence="2" id="KW-1185">Reference proteome</keyword>
<name>A0ABS7VUY6_9HYPH</name>
<sequence length="313" mass="34962">MDRVLFGDNQFFGVNHASEEKARAQAMRFRDAESMIQVLDYAVDAKVNTFMCTTHAKVAEIAEHVRKNARRYEHFEFYPCMPYAHKYANAMAEHGPLEALRQILPQEGTISALLKGGVSLASMNIEGLAELLIDAEMKMFHGLRTPVVFLQNVVTDLLLGIGYDQAFHIFANHIRRKYKAEPGFITMNLPPLLDALERAGIENPIVCTTINKAGFRMSGGISAYENVLRTRQFRLVAMSVLASGAIPAREAIEYVCSLPNVESIVFGASSRQNIVETKRLIDELSAPDISRSEVSSCDEAQREHVTRLQRVVS</sequence>
<accession>A0ABS7VUY6</accession>
<dbReference type="Proteomes" id="UP000704176">
    <property type="component" value="Unassembled WGS sequence"/>
</dbReference>
<organism evidence="1 2">
    <name type="scientific">Microvirga puerhi</name>
    <dbReference type="NCBI Taxonomy" id="2876078"/>
    <lineage>
        <taxon>Bacteria</taxon>
        <taxon>Pseudomonadati</taxon>
        <taxon>Pseudomonadota</taxon>
        <taxon>Alphaproteobacteria</taxon>
        <taxon>Hyphomicrobiales</taxon>
        <taxon>Methylobacteriaceae</taxon>
        <taxon>Microvirga</taxon>
    </lineage>
</organism>
<comment type="caution">
    <text evidence="1">The sequence shown here is derived from an EMBL/GenBank/DDBJ whole genome shotgun (WGS) entry which is preliminary data.</text>
</comment>
<gene>
    <name evidence="1" type="ORF">K9B37_24350</name>
</gene>
<protein>
    <submittedName>
        <fullName evidence="1">Uncharacterized protein</fullName>
    </submittedName>
</protein>